<protein>
    <submittedName>
        <fullName evidence="2">Uncharacterized protein</fullName>
    </submittedName>
</protein>
<evidence type="ECO:0000313" key="2">
    <source>
        <dbReference type="EMBL" id="GHI52729.1"/>
    </source>
</evidence>
<evidence type="ECO:0000313" key="3">
    <source>
        <dbReference type="Proteomes" id="UP000646738"/>
    </source>
</evidence>
<keyword evidence="1" id="KW-0472">Membrane</keyword>
<feature type="transmembrane region" description="Helical" evidence="1">
    <location>
        <begin position="42"/>
        <end position="69"/>
    </location>
</feature>
<keyword evidence="1" id="KW-0812">Transmembrane</keyword>
<dbReference type="EMBL" id="BNEA01000010">
    <property type="protein sequence ID" value="GHI52729.1"/>
    <property type="molecule type" value="Genomic_DNA"/>
</dbReference>
<gene>
    <name evidence="2" type="ORF">Srubr_25750</name>
</gene>
<sequence length="83" mass="9556">MSFSQWLVIWLGIGVAYLAKDWNEGKKKYADLFEQFRHVLGPAVIWTVTAIIAAVSIICWPAAVAWDIADKVQERRKSKEHRK</sequence>
<accession>A0ABQ3RA52</accession>
<organism evidence="2 3">
    <name type="scientific">Streptomyces rubradiris</name>
    <name type="common">Streptomyces achromogenes subsp. rubradiris</name>
    <dbReference type="NCBI Taxonomy" id="285531"/>
    <lineage>
        <taxon>Bacteria</taxon>
        <taxon>Bacillati</taxon>
        <taxon>Actinomycetota</taxon>
        <taxon>Actinomycetes</taxon>
        <taxon>Kitasatosporales</taxon>
        <taxon>Streptomycetaceae</taxon>
        <taxon>Streptomyces</taxon>
    </lineage>
</organism>
<reference evidence="3" key="1">
    <citation type="submission" date="2023-07" db="EMBL/GenBank/DDBJ databases">
        <title>Whole genome shotgun sequence of Streptomyces achromogenes subsp. rubradiris NBRC 14000.</title>
        <authorList>
            <person name="Komaki H."/>
            <person name="Tamura T."/>
        </authorList>
    </citation>
    <scope>NUCLEOTIDE SEQUENCE [LARGE SCALE GENOMIC DNA]</scope>
    <source>
        <strain evidence="3">NBRC 14000</strain>
    </source>
</reference>
<keyword evidence="3" id="KW-1185">Reference proteome</keyword>
<name>A0ABQ3RA52_STRRR</name>
<dbReference type="Proteomes" id="UP000646738">
    <property type="component" value="Unassembled WGS sequence"/>
</dbReference>
<evidence type="ECO:0000256" key="1">
    <source>
        <dbReference type="SAM" id="Phobius"/>
    </source>
</evidence>
<comment type="caution">
    <text evidence="2">The sequence shown here is derived from an EMBL/GenBank/DDBJ whole genome shotgun (WGS) entry which is preliminary data.</text>
</comment>
<keyword evidence="1" id="KW-1133">Transmembrane helix</keyword>
<proteinExistence type="predicted"/>
<dbReference type="RefSeq" id="WP_189998225.1">
    <property type="nucleotide sequence ID" value="NZ_BNCB01000020.1"/>
</dbReference>